<dbReference type="GO" id="GO:0000118">
    <property type="term" value="C:histone deacetylase complex"/>
    <property type="evidence" value="ECO:0007669"/>
    <property type="project" value="TreeGrafter"/>
</dbReference>
<feature type="compositionally biased region" description="Low complexity" evidence="8">
    <location>
        <begin position="24"/>
        <end position="43"/>
    </location>
</feature>
<dbReference type="InterPro" id="IPR019775">
    <property type="entry name" value="WD40_repeat_CS"/>
</dbReference>
<keyword evidence="3" id="KW-0677">Repeat</keyword>
<feature type="compositionally biased region" description="Low complexity" evidence="8">
    <location>
        <begin position="144"/>
        <end position="158"/>
    </location>
</feature>
<dbReference type="InterPro" id="IPR001680">
    <property type="entry name" value="WD40_rpt"/>
</dbReference>
<dbReference type="InParanoid" id="A0A1E7FR93"/>
<dbReference type="AlphaFoldDB" id="A0A1E7FR93"/>
<keyword evidence="10" id="KW-1185">Reference proteome</keyword>
<organism evidence="9 10">
    <name type="scientific">Fragilariopsis cylindrus CCMP1102</name>
    <dbReference type="NCBI Taxonomy" id="635003"/>
    <lineage>
        <taxon>Eukaryota</taxon>
        <taxon>Sar</taxon>
        <taxon>Stramenopiles</taxon>
        <taxon>Ochrophyta</taxon>
        <taxon>Bacillariophyta</taxon>
        <taxon>Bacillariophyceae</taxon>
        <taxon>Bacillariophycidae</taxon>
        <taxon>Bacillariales</taxon>
        <taxon>Bacillariaceae</taxon>
        <taxon>Fragilariopsis</taxon>
    </lineage>
</organism>
<evidence type="ECO:0000256" key="1">
    <source>
        <dbReference type="ARBA" id="ARBA00004123"/>
    </source>
</evidence>
<dbReference type="GO" id="GO:0006357">
    <property type="term" value="P:regulation of transcription by RNA polymerase II"/>
    <property type="evidence" value="ECO:0007669"/>
    <property type="project" value="TreeGrafter"/>
</dbReference>
<dbReference type="KEGG" id="fcy:FRACYDRAFT_205961"/>
<evidence type="ECO:0000256" key="3">
    <source>
        <dbReference type="ARBA" id="ARBA00022737"/>
    </source>
</evidence>
<evidence type="ECO:0000313" key="10">
    <source>
        <dbReference type="Proteomes" id="UP000095751"/>
    </source>
</evidence>
<dbReference type="InterPro" id="IPR045183">
    <property type="entry name" value="Ebi-like"/>
</dbReference>
<feature type="repeat" description="WD" evidence="7">
    <location>
        <begin position="501"/>
        <end position="542"/>
    </location>
</feature>
<dbReference type="PANTHER" id="PTHR22846:SF2">
    <property type="entry name" value="F-BOX-LIKE_WD REPEAT-CONTAINING PROTEIN EBI"/>
    <property type="match status" value="1"/>
</dbReference>
<dbReference type="PRINTS" id="PR00320">
    <property type="entry name" value="GPROTEINBRPT"/>
</dbReference>
<keyword evidence="2 7" id="KW-0853">WD repeat</keyword>
<feature type="repeat" description="WD" evidence="7">
    <location>
        <begin position="224"/>
        <end position="258"/>
    </location>
</feature>
<proteinExistence type="predicted"/>
<feature type="repeat" description="WD" evidence="7">
    <location>
        <begin position="450"/>
        <end position="500"/>
    </location>
</feature>
<comment type="subcellular location">
    <subcellularLocation>
        <location evidence="1">Nucleus</location>
    </subcellularLocation>
</comment>
<name>A0A1E7FR93_9STRA</name>
<feature type="repeat" description="WD" evidence="7">
    <location>
        <begin position="406"/>
        <end position="447"/>
    </location>
</feature>
<dbReference type="InterPro" id="IPR006594">
    <property type="entry name" value="LisH"/>
</dbReference>
<dbReference type="Pfam" id="PF08513">
    <property type="entry name" value="LisH"/>
    <property type="match status" value="1"/>
</dbReference>
<keyword evidence="4" id="KW-0805">Transcription regulation</keyword>
<dbReference type="InterPro" id="IPR020472">
    <property type="entry name" value="WD40_PAC1"/>
</dbReference>
<evidence type="ECO:0000256" key="6">
    <source>
        <dbReference type="ARBA" id="ARBA00023242"/>
    </source>
</evidence>
<feature type="repeat" description="WD" evidence="7">
    <location>
        <begin position="280"/>
        <end position="314"/>
    </location>
</feature>
<dbReference type="InterPro" id="IPR015943">
    <property type="entry name" value="WD40/YVTN_repeat-like_dom_sf"/>
</dbReference>
<evidence type="ECO:0000256" key="7">
    <source>
        <dbReference type="PROSITE-ProRule" id="PRU00221"/>
    </source>
</evidence>
<keyword evidence="5" id="KW-0804">Transcription</keyword>
<dbReference type="PANTHER" id="PTHR22846">
    <property type="entry name" value="WD40 REPEAT PROTEIN"/>
    <property type="match status" value="1"/>
</dbReference>
<dbReference type="InterPro" id="IPR036322">
    <property type="entry name" value="WD40_repeat_dom_sf"/>
</dbReference>
<dbReference type="SUPFAM" id="SSF50978">
    <property type="entry name" value="WD40 repeat-like"/>
    <property type="match status" value="1"/>
</dbReference>
<evidence type="ECO:0000256" key="8">
    <source>
        <dbReference type="SAM" id="MobiDB-lite"/>
    </source>
</evidence>
<dbReference type="Proteomes" id="UP000095751">
    <property type="component" value="Unassembled WGS sequence"/>
</dbReference>
<evidence type="ECO:0000256" key="5">
    <source>
        <dbReference type="ARBA" id="ARBA00023163"/>
    </source>
</evidence>
<dbReference type="PROSITE" id="PS00678">
    <property type="entry name" value="WD_REPEATS_1"/>
    <property type="match status" value="3"/>
</dbReference>
<accession>A0A1E7FR93</accession>
<keyword evidence="6" id="KW-0539">Nucleus</keyword>
<gene>
    <name evidence="9" type="ORF">FRACYDRAFT_205961</name>
</gene>
<feature type="compositionally biased region" description="Polar residues" evidence="8">
    <location>
        <begin position="169"/>
        <end position="178"/>
    </location>
</feature>
<dbReference type="SMART" id="SM00320">
    <property type="entry name" value="WD40"/>
    <property type="match status" value="8"/>
</dbReference>
<dbReference type="FunFam" id="1.20.960.30:FF:000001">
    <property type="entry name" value="F-box-like/WD repeat-containing protein TBL1XR1"/>
    <property type="match status" value="1"/>
</dbReference>
<reference evidence="9 10" key="1">
    <citation type="submission" date="2016-09" db="EMBL/GenBank/DDBJ databases">
        <title>Extensive genetic diversity and differential bi-allelic expression allows diatom success in the polar Southern Ocean.</title>
        <authorList>
            <consortium name="DOE Joint Genome Institute"/>
            <person name="Mock T."/>
            <person name="Otillar R.P."/>
            <person name="Strauss J."/>
            <person name="Dupont C."/>
            <person name="Frickenhaus S."/>
            <person name="Maumus F."/>
            <person name="Mcmullan M."/>
            <person name="Sanges R."/>
            <person name="Schmutz J."/>
            <person name="Toseland A."/>
            <person name="Valas R."/>
            <person name="Veluchamy A."/>
            <person name="Ward B.J."/>
            <person name="Allen A."/>
            <person name="Barry K."/>
            <person name="Falciatore A."/>
            <person name="Ferrante M."/>
            <person name="Fortunato A.E."/>
            <person name="Gloeckner G."/>
            <person name="Gruber A."/>
            <person name="Hipkin R."/>
            <person name="Janech M."/>
            <person name="Kroth P."/>
            <person name="Leese F."/>
            <person name="Lindquist E."/>
            <person name="Lyon B.R."/>
            <person name="Martin J."/>
            <person name="Mayer C."/>
            <person name="Parker M."/>
            <person name="Quesneville H."/>
            <person name="Raymond J."/>
            <person name="Uhlig C."/>
            <person name="Valentin K.U."/>
            <person name="Worden A.Z."/>
            <person name="Armbrust E.V."/>
            <person name="Bowler C."/>
            <person name="Green B."/>
            <person name="Moulton V."/>
            <person name="Van Oosterhout C."/>
            <person name="Grigoriev I."/>
        </authorList>
    </citation>
    <scope>NUCLEOTIDE SEQUENCE [LARGE SCALE GENOMIC DNA]</scope>
    <source>
        <strain evidence="9 10">CCMP1102</strain>
    </source>
</reference>
<sequence>MNAEGGGAASSASAASSSAAAAAAAATATATAQRPLQQQQQQQVTVNDRPSQPALHLTSDEVNYLIFRYMQESGFVHSSFTFTYESMLGRSNMRNAERSIPPGALVSFLQKGLQYVGIEETLRREQQRGNATNSNSNKRKAGISNNSNNTSSNSNASSLAQEKAARKSNGGTASNGSSRLVGPSSIPPQPSLTVTNPLVTKAVDTIIDKEDELTNADPSEVLELKMHQSEVFMCAWNSVFTDMIATGSGDASARIWQMGGPKASNGLGPVKLLPHGTGPRDRKNKDVTTLEWSSDGKLLATGSYDGVARVWSLNGALVHTLRGHKGPIFSLKWNKKGNFLLSGSYDKTTIVWDVSNGSGFIKQQFDDHQAPALDVDWKDDNTFASCSTDKTVHICRVGSEKPLKTYTGHTDEVNAVKWDPSGSLLASCSDDCTAKVWDVNSDRKDPMYDFKSHQQEIYTVKWAPTGPGSKNPDKKPLLATASFDGSVRLWNVQDGNCIQVFSRHRDSVYSVAFSPSGNYLASGSLAGQLYIWNVMEGRHIKSFKGKGDIFEVAWNKEETRVAACFSSNVVCILDFP</sequence>
<dbReference type="Pfam" id="PF00400">
    <property type="entry name" value="WD40"/>
    <property type="match status" value="7"/>
</dbReference>
<evidence type="ECO:0000256" key="2">
    <source>
        <dbReference type="ARBA" id="ARBA00022574"/>
    </source>
</evidence>
<dbReference type="CDD" id="cd00200">
    <property type="entry name" value="WD40"/>
    <property type="match status" value="1"/>
</dbReference>
<feature type="region of interest" description="Disordered" evidence="8">
    <location>
        <begin position="24"/>
        <end position="55"/>
    </location>
</feature>
<evidence type="ECO:0000256" key="4">
    <source>
        <dbReference type="ARBA" id="ARBA00023015"/>
    </source>
</evidence>
<dbReference type="EMBL" id="KV784354">
    <property type="protein sequence ID" value="OEU20692.1"/>
    <property type="molecule type" value="Genomic_DNA"/>
</dbReference>
<dbReference type="PROSITE" id="PS50082">
    <property type="entry name" value="WD_REPEATS_2"/>
    <property type="match status" value="6"/>
</dbReference>
<feature type="repeat" description="WD" evidence="7">
    <location>
        <begin position="321"/>
        <end position="362"/>
    </location>
</feature>
<dbReference type="OrthoDB" id="1367865at2759"/>
<dbReference type="FunFam" id="2.130.10.10:FF:000218">
    <property type="entry name" value="WD40 repeat-containing protein HOS15"/>
    <property type="match status" value="1"/>
</dbReference>
<dbReference type="PROSITE" id="PS50896">
    <property type="entry name" value="LISH"/>
    <property type="match status" value="1"/>
</dbReference>
<dbReference type="Gene3D" id="2.130.10.10">
    <property type="entry name" value="YVTN repeat-like/Quinoprotein amine dehydrogenase"/>
    <property type="match status" value="1"/>
</dbReference>
<evidence type="ECO:0000313" key="9">
    <source>
        <dbReference type="EMBL" id="OEU20692.1"/>
    </source>
</evidence>
<feature type="region of interest" description="Disordered" evidence="8">
    <location>
        <begin position="124"/>
        <end position="197"/>
    </location>
</feature>
<protein>
    <submittedName>
        <fullName evidence="9">WD40 repeat-like protein</fullName>
    </submittedName>
</protein>
<dbReference type="Gene3D" id="1.20.960.30">
    <property type="match status" value="1"/>
</dbReference>
<dbReference type="GO" id="GO:0003714">
    <property type="term" value="F:transcription corepressor activity"/>
    <property type="evidence" value="ECO:0007669"/>
    <property type="project" value="InterPro"/>
</dbReference>
<dbReference type="PROSITE" id="PS50294">
    <property type="entry name" value="WD_REPEATS_REGION"/>
    <property type="match status" value="5"/>
</dbReference>